<dbReference type="RefSeq" id="WP_026798900.1">
    <property type="nucleotide sequence ID" value="NZ_AULI01000001.1"/>
</dbReference>
<gene>
    <name evidence="2" type="ORF">N781_02065</name>
</gene>
<comment type="caution">
    <text evidence="2">The sequence shown here is derived from an EMBL/GenBank/DDBJ whole genome shotgun (WGS) entry which is preliminary data.</text>
</comment>
<dbReference type="Proteomes" id="UP000030528">
    <property type="component" value="Unassembled WGS sequence"/>
</dbReference>
<reference evidence="2 3" key="1">
    <citation type="submission" date="2013-08" db="EMBL/GenBank/DDBJ databases">
        <authorList>
            <person name="Huang J."/>
            <person name="Wang G."/>
        </authorList>
    </citation>
    <scope>NUCLEOTIDE SEQUENCE [LARGE SCALE GENOMIC DNA]</scope>
    <source>
        <strain evidence="2 3">JSM 076056</strain>
    </source>
</reference>
<keyword evidence="1" id="KW-1133">Transmembrane helix</keyword>
<name>A0A0A5GLE8_9BACI</name>
<sequence>MYHKGLASIYLVASGIFSLCLQGMYTGFWWGVLTLLLGIGPLAIGCAGLYEFIKEKKANRYAHDAS</sequence>
<proteinExistence type="predicted"/>
<evidence type="ECO:0000313" key="3">
    <source>
        <dbReference type="Proteomes" id="UP000030528"/>
    </source>
</evidence>
<dbReference type="EMBL" id="AVPE01000001">
    <property type="protein sequence ID" value="KGX94101.1"/>
    <property type="molecule type" value="Genomic_DNA"/>
</dbReference>
<dbReference type="OrthoDB" id="8846842at2"/>
<feature type="transmembrane region" description="Helical" evidence="1">
    <location>
        <begin position="28"/>
        <end position="50"/>
    </location>
</feature>
<evidence type="ECO:0000313" key="2">
    <source>
        <dbReference type="EMBL" id="KGX94101.1"/>
    </source>
</evidence>
<organism evidence="2 3">
    <name type="scientific">Pontibacillus halophilus JSM 076056 = DSM 19796</name>
    <dbReference type="NCBI Taxonomy" id="1385510"/>
    <lineage>
        <taxon>Bacteria</taxon>
        <taxon>Bacillati</taxon>
        <taxon>Bacillota</taxon>
        <taxon>Bacilli</taxon>
        <taxon>Bacillales</taxon>
        <taxon>Bacillaceae</taxon>
        <taxon>Pontibacillus</taxon>
    </lineage>
</organism>
<keyword evidence="3" id="KW-1185">Reference proteome</keyword>
<keyword evidence="1" id="KW-0812">Transmembrane</keyword>
<accession>A0A0A5GLE8</accession>
<keyword evidence="1" id="KW-0472">Membrane</keyword>
<dbReference type="AlphaFoldDB" id="A0A0A5GLE8"/>
<evidence type="ECO:0000256" key="1">
    <source>
        <dbReference type="SAM" id="Phobius"/>
    </source>
</evidence>
<protein>
    <submittedName>
        <fullName evidence="2">Uncharacterized protein</fullName>
    </submittedName>
</protein>